<keyword evidence="3" id="KW-1185">Reference proteome</keyword>
<evidence type="ECO:0000313" key="3">
    <source>
        <dbReference type="Proteomes" id="UP000326939"/>
    </source>
</evidence>
<feature type="domain" description="DUF1308" evidence="1">
    <location>
        <begin position="307"/>
        <end position="406"/>
    </location>
</feature>
<dbReference type="PANTHER" id="PTHR13379">
    <property type="entry name" value="UNCHARACTERIZED DUF1308"/>
    <property type="match status" value="1"/>
</dbReference>
<accession>A0A5N5N040</accession>
<comment type="caution">
    <text evidence="2">The sequence shown here is derived from an EMBL/GenBank/DDBJ whole genome shotgun (WGS) entry which is preliminary data.</text>
</comment>
<dbReference type="Pfam" id="PF07000">
    <property type="entry name" value="DUF1308"/>
    <property type="match status" value="2"/>
</dbReference>
<proteinExistence type="predicted"/>
<name>A0A5N5N040_9ROSI</name>
<feature type="domain" description="DUF1308" evidence="1">
    <location>
        <begin position="434"/>
        <end position="501"/>
    </location>
</feature>
<dbReference type="AlphaFoldDB" id="A0A5N5N040"/>
<reference evidence="3" key="1">
    <citation type="journal article" date="2019" name="Gigascience">
        <title>De novo genome assembly of the endangered Acer yangbiense, a plant species with extremely small populations endemic to Yunnan Province, China.</title>
        <authorList>
            <person name="Yang J."/>
            <person name="Wariss H.M."/>
            <person name="Tao L."/>
            <person name="Zhang R."/>
            <person name="Yun Q."/>
            <person name="Hollingsworth P."/>
            <person name="Dao Z."/>
            <person name="Luo G."/>
            <person name="Guo H."/>
            <person name="Ma Y."/>
            <person name="Sun W."/>
        </authorList>
    </citation>
    <scope>NUCLEOTIDE SEQUENCE [LARGE SCALE GENOMIC DNA]</scope>
    <source>
        <strain evidence="3">cv. br00</strain>
    </source>
</reference>
<dbReference type="EMBL" id="VDCV01000004">
    <property type="protein sequence ID" value="KAB5560765.1"/>
    <property type="molecule type" value="Genomic_DNA"/>
</dbReference>
<gene>
    <name evidence="2" type="ORF">DKX38_005722</name>
</gene>
<dbReference type="Proteomes" id="UP000326939">
    <property type="component" value="Chromosome 4"/>
</dbReference>
<dbReference type="PANTHER" id="PTHR13379:SF0">
    <property type="entry name" value="UPF0415 PROTEIN C7ORF25"/>
    <property type="match status" value="1"/>
</dbReference>
<protein>
    <recommendedName>
        <fullName evidence="1">DUF1308 domain-containing protein</fullName>
    </recommendedName>
</protein>
<dbReference type="InterPro" id="IPR010733">
    <property type="entry name" value="DUF1308"/>
</dbReference>
<organism evidence="2 3">
    <name type="scientific">Salix brachista</name>
    <dbReference type="NCBI Taxonomy" id="2182728"/>
    <lineage>
        <taxon>Eukaryota</taxon>
        <taxon>Viridiplantae</taxon>
        <taxon>Streptophyta</taxon>
        <taxon>Embryophyta</taxon>
        <taxon>Tracheophyta</taxon>
        <taxon>Spermatophyta</taxon>
        <taxon>Magnoliopsida</taxon>
        <taxon>eudicotyledons</taxon>
        <taxon>Gunneridae</taxon>
        <taxon>Pentapetalae</taxon>
        <taxon>rosids</taxon>
        <taxon>fabids</taxon>
        <taxon>Malpighiales</taxon>
        <taxon>Salicaceae</taxon>
        <taxon>Saliceae</taxon>
        <taxon>Salix</taxon>
    </lineage>
</organism>
<evidence type="ECO:0000259" key="1">
    <source>
        <dbReference type="Pfam" id="PF07000"/>
    </source>
</evidence>
<evidence type="ECO:0000313" key="2">
    <source>
        <dbReference type="EMBL" id="KAB5560765.1"/>
    </source>
</evidence>
<sequence>MMEQVEAARKRCSRAIDTIHKLPSQSNITESCKRTLLKLAQSELHFLSSCSTSTPHHTPLSVNIGHLEAVIHILQQPCITGVSRVCKPIPSSLPNRKKNESLTENAVHVDIVCNLNKNPVWIIVSDRNPRYVSWFRDGKSSKGLKFRLEQVLGAVQSTQIMKPCSIVLFFSHGVSDFVNEKLREEFGACQLGLEFALFDFDLCEELEDGEWINVVANAKSFQEACVFEIKVGGTKENTVLGSKYGVERSLSLNPTGLEMMEEITKENMDDDFYSLISEMKLSLMKVESVDVVGPGDFIGDDDGDDFINFDTTALIAIVSGISNGCTEKLLATPEDELRKRFKGNYEFVIAQVKSEIQNPILAEMAGVIQGKRGIICESVLSEFKQLVSMCGGPNEKLRADKILKCLMITVLNVLPFFPPFNRMRVNSVGIVLVLGVVPDSPSERMMSVPTTRKLASKNKVVFGSGDHWRAPTLTANMAFVRAVSQTGMPLFTIEHRPRALTGD</sequence>